<sequence length="502" mass="51709">MTDLAVTDRDLTKLKIDAAIIGTVSNDDELEFAPGADQIASDALREALTTAGATGAEGEVVKVATFGAIGVPVVIAVGLGDASDEYDDDTVRKAAGAAIRATKGMSHVAVTLPLVNGGDGVSLVQPVGEGVALGAYRFDAYKSEQPKASELPAKKASLLVGNARTAAVKNALARAVKISEAVAIARDFINTPPNDLYPDSFAQRAKAFATQAGIKVEILDERKLTTGAYGGILAVGGGSDRKPRLLRLSWAPTGVKRGTPTVALVGKGITFDSGGISLKPGPKMDLMKTDMSGAAAVIAATLLIAALELPIKVTATVPLAENLPSGSAYRPADVITHRGGKRSEILNTDAEGRVVLADAIARACEDHPDYLIETSTLTGAQVVALGDRTAGVMGSDEFRDRVVEAADRVGEAAWAMPLPKDVRDGMKSATADIANIGAGPGGMLAGGHYLKEFVEDDVQWAHIDIAGPSNNGGDAYGYVVKGGTGVPVRTILETVEDILAHG</sequence>
<evidence type="ECO:0000256" key="6">
    <source>
        <dbReference type="ARBA" id="ARBA00022801"/>
    </source>
</evidence>
<feature type="binding site" evidence="8">
    <location>
        <position position="267"/>
    </location>
    <ligand>
        <name>Mn(2+)</name>
        <dbReference type="ChEBI" id="CHEBI:29035"/>
        <label>2</label>
    </ligand>
</feature>
<dbReference type="CDD" id="cd00433">
    <property type="entry name" value="Peptidase_M17"/>
    <property type="match status" value="1"/>
</dbReference>
<keyword evidence="8" id="KW-0464">Manganese</keyword>
<comment type="function">
    <text evidence="7 8">Presumably involved in the processing and regular turnover of intracellular proteins. Catalyzes the removal of unsubstituted N-terminal amino acids from various peptides.</text>
</comment>
<keyword evidence="8" id="KW-0479">Metal-binding</keyword>
<dbReference type="HAMAP" id="MF_00181">
    <property type="entry name" value="Cytosol_peptidase_M17"/>
    <property type="match status" value="1"/>
</dbReference>
<dbReference type="SUPFAM" id="SSF53187">
    <property type="entry name" value="Zn-dependent exopeptidases"/>
    <property type="match status" value="1"/>
</dbReference>
<feature type="binding site" evidence="8">
    <location>
        <position position="272"/>
    </location>
    <ligand>
        <name>Mn(2+)</name>
        <dbReference type="ChEBI" id="CHEBI:29035"/>
        <label>2</label>
    </ligand>
</feature>
<dbReference type="Proteomes" id="UP000463857">
    <property type="component" value="Chromosome"/>
</dbReference>
<evidence type="ECO:0000256" key="1">
    <source>
        <dbReference type="ARBA" id="ARBA00000135"/>
    </source>
</evidence>
<evidence type="ECO:0000256" key="2">
    <source>
        <dbReference type="ARBA" id="ARBA00000967"/>
    </source>
</evidence>
<feature type="binding site" evidence="8">
    <location>
        <position position="351"/>
    </location>
    <ligand>
        <name>Mn(2+)</name>
        <dbReference type="ChEBI" id="CHEBI:29035"/>
        <label>2</label>
    </ligand>
</feature>
<dbReference type="NCBIfam" id="NF002073">
    <property type="entry name" value="PRK00913.1-2"/>
    <property type="match status" value="1"/>
</dbReference>
<comment type="cofactor">
    <cofactor evidence="8">
        <name>Mn(2+)</name>
        <dbReference type="ChEBI" id="CHEBI:29035"/>
    </cofactor>
    <text evidence="8">Binds 2 manganese ions per subunit.</text>
</comment>
<dbReference type="FunCoup" id="A0A7L4YII8">
    <property type="interactions" value="327"/>
</dbReference>
<comment type="catalytic activity">
    <reaction evidence="2 8">
        <text>Release of an N-terminal amino acid, preferentially leucine, but not glutamic or aspartic acids.</text>
        <dbReference type="EC" id="3.4.11.10"/>
    </reaction>
</comment>
<comment type="catalytic activity">
    <reaction evidence="1 8">
        <text>Release of an N-terminal amino acid, Xaa-|-Yaa-, in which Xaa is preferably Leu, but may be other amino acids including Pro although not Arg or Lys, and Yaa may be Pro. Amino acid amides and methyl esters are also readily hydrolyzed, but rates on arylamides are exceedingly low.</text>
        <dbReference type="EC" id="3.4.11.1"/>
    </reaction>
</comment>
<proteinExistence type="inferred from homology"/>
<evidence type="ECO:0000256" key="3">
    <source>
        <dbReference type="ARBA" id="ARBA00009528"/>
    </source>
</evidence>
<feature type="binding site" evidence="8">
    <location>
        <position position="272"/>
    </location>
    <ligand>
        <name>Mn(2+)</name>
        <dbReference type="ChEBI" id="CHEBI:29035"/>
        <label>1</label>
    </ligand>
</feature>
<dbReference type="GO" id="GO:0030145">
    <property type="term" value="F:manganese ion binding"/>
    <property type="evidence" value="ECO:0007669"/>
    <property type="project" value="UniProtKB-UniRule"/>
</dbReference>
<dbReference type="Gene3D" id="3.40.220.10">
    <property type="entry name" value="Leucine Aminopeptidase, subunit E, domain 1"/>
    <property type="match status" value="1"/>
</dbReference>
<keyword evidence="11" id="KW-1185">Reference proteome</keyword>
<dbReference type="InterPro" id="IPR008283">
    <property type="entry name" value="Peptidase_M17_N"/>
</dbReference>
<keyword evidence="4 8" id="KW-0031">Aminopeptidase</keyword>
<keyword evidence="6 8" id="KW-0378">Hydrolase</keyword>
<evidence type="ECO:0000256" key="7">
    <source>
        <dbReference type="ARBA" id="ARBA00049972"/>
    </source>
</evidence>
<evidence type="ECO:0000256" key="4">
    <source>
        <dbReference type="ARBA" id="ARBA00022438"/>
    </source>
</evidence>
<dbReference type="InterPro" id="IPR043472">
    <property type="entry name" value="Macro_dom-like"/>
</dbReference>
<comment type="similarity">
    <text evidence="3 8">Belongs to the peptidase M17 family.</text>
</comment>
<dbReference type="InterPro" id="IPR023042">
    <property type="entry name" value="Peptidase_M17_leu_NH2_pept"/>
</dbReference>
<protein>
    <recommendedName>
        <fullName evidence="8">Probable cytosol aminopeptidase</fullName>
        <ecNumber evidence="8">3.4.11.1</ecNumber>
    </recommendedName>
    <alternativeName>
        <fullName evidence="8">Leucine aminopeptidase</fullName>
        <shortName evidence="8">LAP</shortName>
        <ecNumber evidence="8">3.4.11.10</ecNumber>
    </alternativeName>
    <alternativeName>
        <fullName evidence="8">Leucyl aminopeptidase</fullName>
    </alternativeName>
</protein>
<dbReference type="PANTHER" id="PTHR11963:SF23">
    <property type="entry name" value="CYTOSOL AMINOPEPTIDASE"/>
    <property type="match status" value="1"/>
</dbReference>
<dbReference type="GO" id="GO:0070006">
    <property type="term" value="F:metalloaminopeptidase activity"/>
    <property type="evidence" value="ECO:0007669"/>
    <property type="project" value="InterPro"/>
</dbReference>
<dbReference type="PANTHER" id="PTHR11963">
    <property type="entry name" value="LEUCINE AMINOPEPTIDASE-RELATED"/>
    <property type="match status" value="1"/>
</dbReference>
<gene>
    <name evidence="8" type="primary">pepA</name>
    <name evidence="10" type="ORF">EK0264_02225</name>
</gene>
<dbReference type="EC" id="3.4.11.10" evidence="8"/>
<feature type="active site" evidence="8">
    <location>
        <position position="279"/>
    </location>
</feature>
<keyword evidence="5 8" id="KW-0645">Protease</keyword>
<dbReference type="PRINTS" id="PR00481">
    <property type="entry name" value="LAMNOPPTDASE"/>
</dbReference>
<dbReference type="AlphaFoldDB" id="A0A7L4YII8"/>
<dbReference type="GO" id="GO:0006508">
    <property type="term" value="P:proteolysis"/>
    <property type="evidence" value="ECO:0007669"/>
    <property type="project" value="UniProtKB-KW"/>
</dbReference>
<evidence type="ECO:0000313" key="10">
    <source>
        <dbReference type="EMBL" id="QHB99220.1"/>
    </source>
</evidence>
<dbReference type="EC" id="3.4.11.1" evidence="8"/>
<dbReference type="Pfam" id="PF00883">
    <property type="entry name" value="Peptidase_M17"/>
    <property type="match status" value="1"/>
</dbReference>
<dbReference type="Pfam" id="PF02789">
    <property type="entry name" value="Peptidase_M17_N"/>
    <property type="match status" value="1"/>
</dbReference>
<evidence type="ECO:0000256" key="8">
    <source>
        <dbReference type="HAMAP-Rule" id="MF_00181"/>
    </source>
</evidence>
<dbReference type="PROSITE" id="PS00631">
    <property type="entry name" value="CYTOSOL_AP"/>
    <property type="match status" value="1"/>
</dbReference>
<organism evidence="10 11">
    <name type="scientific">Epidermidibacterium keratini</name>
    <dbReference type="NCBI Taxonomy" id="1891644"/>
    <lineage>
        <taxon>Bacteria</taxon>
        <taxon>Bacillati</taxon>
        <taxon>Actinomycetota</taxon>
        <taxon>Actinomycetes</taxon>
        <taxon>Sporichthyales</taxon>
        <taxon>Sporichthyaceae</taxon>
        <taxon>Epidermidibacterium</taxon>
    </lineage>
</organism>
<reference evidence="10 11" key="1">
    <citation type="journal article" date="2018" name="Int. J. Syst. Evol. Microbiol.">
        <title>Epidermidibacterium keratini gen. nov., sp. nov., a member of the family Sporichthyaceae, isolated from keratin epidermis.</title>
        <authorList>
            <person name="Lee D.G."/>
            <person name="Trujillo M.E."/>
            <person name="Kang S."/>
            <person name="Nam J.J."/>
            <person name="Kim Y.J."/>
        </authorList>
    </citation>
    <scope>NUCLEOTIDE SEQUENCE [LARGE SCALE GENOMIC DNA]</scope>
    <source>
        <strain evidence="10 11">EPI-7</strain>
    </source>
</reference>
<dbReference type="GO" id="GO:0005737">
    <property type="term" value="C:cytoplasm"/>
    <property type="evidence" value="ECO:0007669"/>
    <property type="project" value="UniProtKB-SubCell"/>
</dbReference>
<dbReference type="InterPro" id="IPR011356">
    <property type="entry name" value="Leucine_aapep/pepB"/>
</dbReference>
<keyword evidence="8" id="KW-0963">Cytoplasm</keyword>
<feature type="active site" evidence="8">
    <location>
        <position position="353"/>
    </location>
</feature>
<evidence type="ECO:0000313" key="11">
    <source>
        <dbReference type="Proteomes" id="UP000463857"/>
    </source>
</evidence>
<dbReference type="InParanoid" id="A0A7L4YII8"/>
<dbReference type="InterPro" id="IPR000819">
    <property type="entry name" value="Peptidase_M17_C"/>
</dbReference>
<evidence type="ECO:0000256" key="5">
    <source>
        <dbReference type="ARBA" id="ARBA00022670"/>
    </source>
</evidence>
<feature type="binding site" evidence="8">
    <location>
        <position position="349"/>
    </location>
    <ligand>
        <name>Mn(2+)</name>
        <dbReference type="ChEBI" id="CHEBI:29035"/>
        <label>1</label>
    </ligand>
</feature>
<name>A0A7L4YII8_9ACTN</name>
<dbReference type="Gene3D" id="3.40.630.10">
    <property type="entry name" value="Zn peptidases"/>
    <property type="match status" value="1"/>
</dbReference>
<evidence type="ECO:0000259" key="9">
    <source>
        <dbReference type="PROSITE" id="PS00631"/>
    </source>
</evidence>
<comment type="subcellular location">
    <subcellularLocation>
        <location evidence="8">Cytoplasm</location>
    </subcellularLocation>
</comment>
<dbReference type="OrthoDB" id="9809354at2"/>
<dbReference type="EMBL" id="CP047156">
    <property type="protein sequence ID" value="QHB99220.1"/>
    <property type="molecule type" value="Genomic_DNA"/>
</dbReference>
<dbReference type="KEGG" id="eke:EK0264_02225"/>
<accession>A0A7L4YII8</accession>
<feature type="domain" description="Cytosol aminopeptidase" evidence="9">
    <location>
        <begin position="347"/>
        <end position="354"/>
    </location>
</feature>
<feature type="binding site" evidence="8">
    <location>
        <position position="290"/>
    </location>
    <ligand>
        <name>Mn(2+)</name>
        <dbReference type="ChEBI" id="CHEBI:29035"/>
        <label>2</label>
    </ligand>
</feature>
<feature type="binding site" evidence="8">
    <location>
        <position position="351"/>
    </location>
    <ligand>
        <name>Mn(2+)</name>
        <dbReference type="ChEBI" id="CHEBI:29035"/>
        <label>1</label>
    </ligand>
</feature>
<dbReference type="SUPFAM" id="SSF52949">
    <property type="entry name" value="Macro domain-like"/>
    <property type="match status" value="1"/>
</dbReference>
<dbReference type="RefSeq" id="WP_159542484.1">
    <property type="nucleotide sequence ID" value="NZ_CP047156.1"/>
</dbReference>